<proteinExistence type="predicted"/>
<gene>
    <name evidence="1" type="ORF">H2201_000802</name>
</gene>
<sequence length="485" mass="55083">MHINEFPNEILSAILEQAAKINEHNGVTFTFGLSQPPLPLQKTPLQRYVRGHVPPDMLKWDATASIRAVCGKWHDWALDYSLRDLYIRRWRGSERWAELSLKRENYGTYELIEKPSGMPVRRDPFQALSLTAKLLSNYPQIASNVRRMWLDGFYDFDRNVLIYSALQNCTMLTSASLPWTALRHLNGQDWARLLGRGRAANLQSLELLAVDMPKMQAMEPRNQVDLRPLESAMVNFSNLRKLKLFGDTTFMPITDQDLHAIARTATRLEEFHLTCLSTITIDGVLAIVKSSQSTLRVLEHSPRSNDGFWHPHPGSPADNEHLCEILANCPRLEDLSISLPSMCPALFANPNVRWQRDCQVRALHLCGCENAPSGSVTTVETLKSVLQAARDLITVRRNSHIPAELTLELFFADFIFDPHLKAVHGDFQLSEFGSSGIWPTTRTLSRKGPYGSTGLYGKDEEDVFERVDEEEFLDGARRRWVSIDS</sequence>
<dbReference type="SUPFAM" id="SSF52047">
    <property type="entry name" value="RNI-like"/>
    <property type="match status" value="1"/>
</dbReference>
<dbReference type="Gene3D" id="3.80.10.10">
    <property type="entry name" value="Ribonuclease Inhibitor"/>
    <property type="match status" value="1"/>
</dbReference>
<dbReference type="EMBL" id="JAPDRL010000004">
    <property type="protein sequence ID" value="KAJ9668976.1"/>
    <property type="molecule type" value="Genomic_DNA"/>
</dbReference>
<evidence type="ECO:0000313" key="1">
    <source>
        <dbReference type="EMBL" id="KAJ9668976.1"/>
    </source>
</evidence>
<keyword evidence="2" id="KW-1185">Reference proteome</keyword>
<dbReference type="PANTHER" id="PTHR38926">
    <property type="entry name" value="F-BOX DOMAIN CONTAINING PROTEIN, EXPRESSED"/>
    <property type="match status" value="1"/>
</dbReference>
<dbReference type="InterPro" id="IPR032675">
    <property type="entry name" value="LRR_dom_sf"/>
</dbReference>
<dbReference type="PANTHER" id="PTHR38926:SF72">
    <property type="entry name" value="IM:7136021-RELATED"/>
    <property type="match status" value="1"/>
</dbReference>
<evidence type="ECO:0008006" key="3">
    <source>
        <dbReference type="Google" id="ProtNLM"/>
    </source>
</evidence>
<comment type="caution">
    <text evidence="1">The sequence shown here is derived from an EMBL/GenBank/DDBJ whole genome shotgun (WGS) entry which is preliminary data.</text>
</comment>
<organism evidence="1 2">
    <name type="scientific">Coniosporium apollinis</name>
    <dbReference type="NCBI Taxonomy" id="61459"/>
    <lineage>
        <taxon>Eukaryota</taxon>
        <taxon>Fungi</taxon>
        <taxon>Dikarya</taxon>
        <taxon>Ascomycota</taxon>
        <taxon>Pezizomycotina</taxon>
        <taxon>Dothideomycetes</taxon>
        <taxon>Dothideomycetes incertae sedis</taxon>
        <taxon>Coniosporium</taxon>
    </lineage>
</organism>
<dbReference type="Proteomes" id="UP001172684">
    <property type="component" value="Unassembled WGS sequence"/>
</dbReference>
<reference evidence="1" key="1">
    <citation type="submission" date="2022-10" db="EMBL/GenBank/DDBJ databases">
        <title>Culturing micro-colonial fungi from biological soil crusts in the Mojave desert and describing Neophaeococcomyces mojavensis, and introducing the new genera and species Taxawa tesnikishii.</title>
        <authorList>
            <person name="Kurbessoian T."/>
            <person name="Stajich J.E."/>
        </authorList>
    </citation>
    <scope>NUCLEOTIDE SEQUENCE</scope>
    <source>
        <strain evidence="1">TK_1</strain>
    </source>
</reference>
<protein>
    <recommendedName>
        <fullName evidence="3">F-box domain-containing protein</fullName>
    </recommendedName>
</protein>
<accession>A0ABQ9P6L9</accession>
<evidence type="ECO:0000313" key="2">
    <source>
        <dbReference type="Proteomes" id="UP001172684"/>
    </source>
</evidence>
<name>A0ABQ9P6L9_9PEZI</name>